<reference evidence="1 2" key="1">
    <citation type="journal article" date="2013" name="Genome Announc.">
        <title>Draft Genome Sequence of Pseudomonas fluorescens LMG 5329, a White Line-Inducing Principle-Producing Bioindicator for the Mushroom Pathogen Pseudomonas tolaasii.</title>
        <authorList>
            <person name="Ghequire M.G."/>
            <person name="Rokni-Zadeh H."/>
            <person name="Zarrineh P."/>
            <person name="De Mot R."/>
        </authorList>
    </citation>
    <scope>NUCLEOTIDE SEQUENCE [LARGE SCALE GENOMIC DNA]</scope>
    <source>
        <strain evidence="1 2">LMG 5329</strain>
    </source>
</reference>
<sequence>MTNTCMTALSSTKTFLQQNFMTAKRIPPSLVKGINVFDVNSHKAGGYRLATLDKPGDFGKIERPLMGHWVPQGDYCDIPVNPGATGYVFTPDFSGCSILIDQLDELTYRVFHVQGGSDYLSKEYLSRADGHGLGLATAMTFDDYGEAAYPRGFAFMKFEEERWWIYFQRQNGVGLNFANGQFAMVGAQTVRGGGRIPVPNLKREPPRQGVMHSGKIVPTPASQLAELEIEVW</sequence>
<accession>A0A0A1YRQ8</accession>
<protein>
    <submittedName>
        <fullName evidence="1">Uncharacterized protein</fullName>
    </submittedName>
</protein>
<dbReference type="RefSeq" id="WP_038851347.1">
    <property type="nucleotide sequence ID" value="NZ_ASGY01000250.1"/>
</dbReference>
<dbReference type="OrthoDB" id="7056038at2"/>
<dbReference type="Proteomes" id="UP000030060">
    <property type="component" value="Unassembled WGS sequence"/>
</dbReference>
<comment type="caution">
    <text evidence="1">The sequence shown here is derived from an EMBL/GenBank/DDBJ whole genome shotgun (WGS) entry which is preliminary data.</text>
</comment>
<name>A0A0A1YRQ8_PSEFL</name>
<organism evidence="1 2">
    <name type="scientific">Pseudomonas fluorescens LMG 5329</name>
    <dbReference type="NCBI Taxonomy" id="1324332"/>
    <lineage>
        <taxon>Bacteria</taxon>
        <taxon>Pseudomonadati</taxon>
        <taxon>Pseudomonadota</taxon>
        <taxon>Gammaproteobacteria</taxon>
        <taxon>Pseudomonadales</taxon>
        <taxon>Pseudomonadaceae</taxon>
        <taxon>Pseudomonas</taxon>
    </lineage>
</organism>
<evidence type="ECO:0000313" key="2">
    <source>
        <dbReference type="Proteomes" id="UP000030060"/>
    </source>
</evidence>
<proteinExistence type="predicted"/>
<dbReference type="EMBL" id="ASGY01000250">
    <property type="protein sequence ID" value="KGE64043.1"/>
    <property type="molecule type" value="Genomic_DNA"/>
</dbReference>
<evidence type="ECO:0000313" key="1">
    <source>
        <dbReference type="EMBL" id="KGE64043.1"/>
    </source>
</evidence>
<gene>
    <name evidence="1" type="ORF">K814_0131105</name>
</gene>
<dbReference type="AlphaFoldDB" id="A0A0A1YRQ8"/>